<dbReference type="AlphaFoldDB" id="A0A2K1L2P8"/>
<reference evidence="1 3" key="2">
    <citation type="journal article" date="2018" name="Plant J.">
        <title>The Physcomitrella patens chromosome-scale assembly reveals moss genome structure and evolution.</title>
        <authorList>
            <person name="Lang D."/>
            <person name="Ullrich K.K."/>
            <person name="Murat F."/>
            <person name="Fuchs J."/>
            <person name="Jenkins J."/>
            <person name="Haas F.B."/>
            <person name="Piednoel M."/>
            <person name="Gundlach H."/>
            <person name="Van Bel M."/>
            <person name="Meyberg R."/>
            <person name="Vives C."/>
            <person name="Morata J."/>
            <person name="Symeonidi A."/>
            <person name="Hiss M."/>
            <person name="Muchero W."/>
            <person name="Kamisugi Y."/>
            <person name="Saleh O."/>
            <person name="Blanc G."/>
            <person name="Decker E.L."/>
            <person name="van Gessel N."/>
            <person name="Grimwood J."/>
            <person name="Hayes R.D."/>
            <person name="Graham S.W."/>
            <person name="Gunter L.E."/>
            <person name="McDaniel S.F."/>
            <person name="Hoernstein S.N.W."/>
            <person name="Larsson A."/>
            <person name="Li F.W."/>
            <person name="Perroud P.F."/>
            <person name="Phillips J."/>
            <person name="Ranjan P."/>
            <person name="Rokshar D.S."/>
            <person name="Rothfels C.J."/>
            <person name="Schneider L."/>
            <person name="Shu S."/>
            <person name="Stevenson D.W."/>
            <person name="Thummler F."/>
            <person name="Tillich M."/>
            <person name="Villarreal Aguilar J.C."/>
            <person name="Widiez T."/>
            <person name="Wong G.K."/>
            <person name="Wymore A."/>
            <person name="Zhang Y."/>
            <person name="Zimmer A.D."/>
            <person name="Quatrano R.S."/>
            <person name="Mayer K.F.X."/>
            <person name="Goodstein D."/>
            <person name="Casacuberta J.M."/>
            <person name="Vandepoele K."/>
            <person name="Reski R."/>
            <person name="Cuming A.C."/>
            <person name="Tuskan G.A."/>
            <person name="Maumus F."/>
            <person name="Salse J."/>
            <person name="Schmutz J."/>
            <person name="Rensing S.A."/>
        </authorList>
    </citation>
    <scope>NUCLEOTIDE SEQUENCE [LARGE SCALE GENOMIC DNA]</scope>
    <source>
        <strain evidence="2 3">cv. Gransden 2004</strain>
    </source>
</reference>
<dbReference type="Gramene" id="Pp3c2_22600V3.1">
    <property type="protein sequence ID" value="Pp3c2_22600V3.1"/>
    <property type="gene ID" value="Pp3c2_22600"/>
</dbReference>
<dbReference type="EMBL" id="ABEU02000002">
    <property type="protein sequence ID" value="PNR60291.1"/>
    <property type="molecule type" value="Genomic_DNA"/>
</dbReference>
<organism evidence="1">
    <name type="scientific">Physcomitrium patens</name>
    <name type="common">Spreading-leaved earth moss</name>
    <name type="synonym">Physcomitrella patens</name>
    <dbReference type="NCBI Taxonomy" id="3218"/>
    <lineage>
        <taxon>Eukaryota</taxon>
        <taxon>Viridiplantae</taxon>
        <taxon>Streptophyta</taxon>
        <taxon>Embryophyta</taxon>
        <taxon>Bryophyta</taxon>
        <taxon>Bryophytina</taxon>
        <taxon>Bryopsida</taxon>
        <taxon>Funariidae</taxon>
        <taxon>Funariales</taxon>
        <taxon>Funariaceae</taxon>
        <taxon>Physcomitrium</taxon>
    </lineage>
</organism>
<gene>
    <name evidence="1" type="ORF">PHYPA_003084</name>
</gene>
<dbReference type="EnsemblPlants" id="Pp3c2_22600V3.1">
    <property type="protein sequence ID" value="Pp3c2_22600V3.1"/>
    <property type="gene ID" value="Pp3c2_22600"/>
</dbReference>
<reference evidence="1 3" key="1">
    <citation type="journal article" date="2008" name="Science">
        <title>The Physcomitrella genome reveals evolutionary insights into the conquest of land by plants.</title>
        <authorList>
            <person name="Rensing S."/>
            <person name="Lang D."/>
            <person name="Zimmer A."/>
            <person name="Terry A."/>
            <person name="Salamov A."/>
            <person name="Shapiro H."/>
            <person name="Nishiyama T."/>
            <person name="Perroud P.-F."/>
            <person name="Lindquist E."/>
            <person name="Kamisugi Y."/>
            <person name="Tanahashi T."/>
            <person name="Sakakibara K."/>
            <person name="Fujita T."/>
            <person name="Oishi K."/>
            <person name="Shin-I T."/>
            <person name="Kuroki Y."/>
            <person name="Toyoda A."/>
            <person name="Suzuki Y."/>
            <person name="Hashimoto A."/>
            <person name="Yamaguchi K."/>
            <person name="Sugano A."/>
            <person name="Kohara Y."/>
            <person name="Fujiyama A."/>
            <person name="Anterola A."/>
            <person name="Aoki S."/>
            <person name="Ashton N."/>
            <person name="Barbazuk W.B."/>
            <person name="Barker E."/>
            <person name="Bennetzen J."/>
            <person name="Bezanilla M."/>
            <person name="Blankenship R."/>
            <person name="Cho S.H."/>
            <person name="Dutcher S."/>
            <person name="Estelle M."/>
            <person name="Fawcett J.A."/>
            <person name="Gundlach H."/>
            <person name="Hanada K."/>
            <person name="Heyl A."/>
            <person name="Hicks K.A."/>
            <person name="Hugh J."/>
            <person name="Lohr M."/>
            <person name="Mayer K."/>
            <person name="Melkozernov A."/>
            <person name="Murata T."/>
            <person name="Nelson D."/>
            <person name="Pils B."/>
            <person name="Prigge M."/>
            <person name="Reiss B."/>
            <person name="Renner T."/>
            <person name="Rombauts S."/>
            <person name="Rushton P."/>
            <person name="Sanderfoot A."/>
            <person name="Schween G."/>
            <person name="Shiu S.-H."/>
            <person name="Stueber K."/>
            <person name="Theodoulou F.L."/>
            <person name="Tu H."/>
            <person name="Van de Peer Y."/>
            <person name="Verrier P.J."/>
            <person name="Waters E."/>
            <person name="Wood A."/>
            <person name="Yang L."/>
            <person name="Cove D."/>
            <person name="Cuming A."/>
            <person name="Hasebe M."/>
            <person name="Lucas S."/>
            <person name="Mishler D.B."/>
            <person name="Reski R."/>
            <person name="Grigoriev I."/>
            <person name="Quatrano R.S."/>
            <person name="Boore J.L."/>
        </authorList>
    </citation>
    <scope>NUCLEOTIDE SEQUENCE [LARGE SCALE GENOMIC DNA]</scope>
    <source>
        <strain evidence="2 3">cv. Gransden 2004</strain>
    </source>
</reference>
<dbReference type="PaxDb" id="3218-PP1S125_112V6.1"/>
<reference evidence="2" key="3">
    <citation type="submission" date="2020-12" db="UniProtKB">
        <authorList>
            <consortium name="EnsemblPlants"/>
        </authorList>
    </citation>
    <scope>IDENTIFICATION</scope>
</reference>
<name>A0A2K1L2P8_PHYPA</name>
<dbReference type="Proteomes" id="UP000006727">
    <property type="component" value="Chromosome 2"/>
</dbReference>
<evidence type="ECO:0000313" key="2">
    <source>
        <dbReference type="EnsemblPlants" id="Pp3c2_22600V3.1"/>
    </source>
</evidence>
<accession>A0A2K1L2P8</accession>
<keyword evidence="3" id="KW-1185">Reference proteome</keyword>
<dbReference type="InParanoid" id="A0A2K1L2P8"/>
<sequence>MMELNRLRGKLHHCRMRHTLRTTRNKAGISRNGQQRHGLMQSRVDIAVAPSATCIICDQSAVQEMASALSVGM</sequence>
<protein>
    <submittedName>
        <fullName evidence="1 2">Uncharacterized protein</fullName>
    </submittedName>
</protein>
<evidence type="ECO:0000313" key="1">
    <source>
        <dbReference type="EMBL" id="PNR60291.1"/>
    </source>
</evidence>
<proteinExistence type="predicted"/>
<evidence type="ECO:0000313" key="3">
    <source>
        <dbReference type="Proteomes" id="UP000006727"/>
    </source>
</evidence>